<protein>
    <submittedName>
        <fullName evidence="2">PucR family transcriptional regulator</fullName>
    </submittedName>
</protein>
<organism evidence="2 3">
    <name type="scientific">Blautia producta</name>
    <dbReference type="NCBI Taxonomy" id="33035"/>
    <lineage>
        <taxon>Bacteria</taxon>
        <taxon>Bacillati</taxon>
        <taxon>Bacillota</taxon>
        <taxon>Clostridia</taxon>
        <taxon>Lachnospirales</taxon>
        <taxon>Lachnospiraceae</taxon>
        <taxon>Blautia</taxon>
    </lineage>
</organism>
<dbReference type="Proteomes" id="UP000515789">
    <property type="component" value="Chromosome"/>
</dbReference>
<dbReference type="InterPro" id="IPR051448">
    <property type="entry name" value="CdaR-like_regulators"/>
</dbReference>
<dbReference type="PANTHER" id="PTHR33744">
    <property type="entry name" value="CARBOHYDRATE DIACID REGULATOR"/>
    <property type="match status" value="1"/>
</dbReference>
<evidence type="ECO:0000259" key="1">
    <source>
        <dbReference type="Pfam" id="PF13556"/>
    </source>
</evidence>
<reference evidence="2 3" key="1">
    <citation type="submission" date="2019-04" db="EMBL/GenBank/DDBJ databases">
        <authorList>
            <person name="Schori C."/>
            <person name="Ahrens C."/>
        </authorList>
    </citation>
    <scope>NUCLEOTIDE SEQUENCE [LARGE SCALE GENOMIC DNA]</scope>
    <source>
        <strain evidence="2 3">DSM 2950</strain>
    </source>
</reference>
<gene>
    <name evidence="2" type="ORF">E5259_15610</name>
</gene>
<dbReference type="EMBL" id="CP039126">
    <property type="protein sequence ID" value="QMW78898.1"/>
    <property type="molecule type" value="Genomic_DNA"/>
</dbReference>
<dbReference type="AlphaFoldDB" id="A0A7G5MWA5"/>
<evidence type="ECO:0000313" key="2">
    <source>
        <dbReference type="EMBL" id="QMW78898.1"/>
    </source>
</evidence>
<name>A0A7G5MWA5_9FIRM</name>
<dbReference type="Gene3D" id="1.10.10.2840">
    <property type="entry name" value="PucR C-terminal helix-turn-helix domain"/>
    <property type="match status" value="1"/>
</dbReference>
<dbReference type="InterPro" id="IPR025736">
    <property type="entry name" value="PucR_C-HTH_dom"/>
</dbReference>
<accession>A0A7G5MWA5</accession>
<dbReference type="PANTHER" id="PTHR33744:SF1">
    <property type="entry name" value="DNA-BINDING TRANSCRIPTIONAL ACTIVATOR ADER"/>
    <property type="match status" value="1"/>
</dbReference>
<sequence>MDSSRLFSRFVLYFDTKLHFHIMEFLCFHFAKNKSRQDLLMQNRGIFIMKLSMWMIANRLKPLNPEFQISDDSPAVLKSARRAYATNCIYVFPRGNDVLCQWENDTIRLKDIQFDEAFEIIQGIFDFYEDWDASITAAAEQGDYQKILDESWHCFHNPMVLLDANCNVLAYSKQYKEVYVDEEWAHLMEYGCSSIDSIRFMRRDCTDQNFFNVGATKYHFERKALSDCLSSFIYYNRAQCGRITLVERNRRLNTGDSQLLDRITRLLAVSMGKTGPAAPPDGDHYSVFRDLIKGIPVSDRELDRQLEVNDWSTEDTYGLWVFQGENGILEEQVLLLTAHMISQQLPHCEIFCLDGGVVLLYNEKKETSDTLKHRLSRFVRHNRMVAGISLPACFLTDIRYHYRQALFALEERLSDKHYYDFYPRAIDYIIKNSSPDVLLAACHPDILRFHRLDLKQPTERVRTMEAYLNNERSLLHTSEELFVHRNTLVYRIKKMTEELSCNLEEGYTRDYMKLSIRILKLFD</sequence>
<dbReference type="InterPro" id="IPR042070">
    <property type="entry name" value="PucR_C-HTH_sf"/>
</dbReference>
<feature type="domain" description="PucR C-terminal helix-turn-helix" evidence="1">
    <location>
        <begin position="461"/>
        <end position="509"/>
    </location>
</feature>
<dbReference type="Pfam" id="PF13556">
    <property type="entry name" value="HTH_30"/>
    <property type="match status" value="1"/>
</dbReference>
<proteinExistence type="predicted"/>
<evidence type="ECO:0000313" key="3">
    <source>
        <dbReference type="Proteomes" id="UP000515789"/>
    </source>
</evidence>